<proteinExistence type="predicted"/>
<accession>A0A2N3V4A0</accession>
<dbReference type="EMBL" id="PJMW01000004">
    <property type="protein sequence ID" value="PKV76440.1"/>
    <property type="molecule type" value="Genomic_DNA"/>
</dbReference>
<name>A0A2N3V4A0_9NOCA</name>
<organism evidence="1 2">
    <name type="scientific">Nocardia fluminea</name>
    <dbReference type="NCBI Taxonomy" id="134984"/>
    <lineage>
        <taxon>Bacteria</taxon>
        <taxon>Bacillati</taxon>
        <taxon>Actinomycetota</taxon>
        <taxon>Actinomycetes</taxon>
        <taxon>Mycobacteriales</taxon>
        <taxon>Nocardiaceae</taxon>
        <taxon>Nocardia</taxon>
    </lineage>
</organism>
<gene>
    <name evidence="1" type="ORF">ATK86_7362</name>
</gene>
<dbReference type="AlphaFoldDB" id="A0A2N3V4A0"/>
<sequence length="46" mass="5471">RAPPLITATLPANRPMSAYPFVELNLFTPYEYEPPYWSNFCNRFQF</sequence>
<protein>
    <submittedName>
        <fullName evidence="1">Uncharacterized protein</fullName>
    </submittedName>
</protein>
<reference evidence="1 2" key="1">
    <citation type="submission" date="2017-12" db="EMBL/GenBank/DDBJ databases">
        <title>Sequencing the genomes of 1000 Actinobacteria strains.</title>
        <authorList>
            <person name="Klenk H.-P."/>
        </authorList>
    </citation>
    <scope>NUCLEOTIDE SEQUENCE [LARGE SCALE GENOMIC DNA]</scope>
    <source>
        <strain evidence="1 2">DSM 44489</strain>
    </source>
</reference>
<dbReference type="Proteomes" id="UP000233766">
    <property type="component" value="Unassembled WGS sequence"/>
</dbReference>
<keyword evidence="2" id="KW-1185">Reference proteome</keyword>
<feature type="non-terminal residue" evidence="1">
    <location>
        <position position="1"/>
    </location>
</feature>
<evidence type="ECO:0000313" key="1">
    <source>
        <dbReference type="EMBL" id="PKV76440.1"/>
    </source>
</evidence>
<evidence type="ECO:0000313" key="2">
    <source>
        <dbReference type="Proteomes" id="UP000233766"/>
    </source>
</evidence>
<comment type="caution">
    <text evidence="1">The sequence shown here is derived from an EMBL/GenBank/DDBJ whole genome shotgun (WGS) entry which is preliminary data.</text>
</comment>